<keyword evidence="2" id="KW-1185">Reference proteome</keyword>
<dbReference type="RefSeq" id="WP_130263491.1">
    <property type="nucleotide sequence ID" value="NZ_CP035952.1"/>
</dbReference>
<name>A0A411MFJ1_9PSED</name>
<protein>
    <submittedName>
        <fullName evidence="1">Phage tail protein I</fullName>
    </submittedName>
</protein>
<dbReference type="OrthoDB" id="90759at2"/>
<dbReference type="NCBIfam" id="TIGR01634">
    <property type="entry name" value="tail_P2_I"/>
    <property type="match status" value="1"/>
</dbReference>
<dbReference type="Proteomes" id="UP000291130">
    <property type="component" value="Chromosome"/>
</dbReference>
<organism evidence="1 2">
    <name type="scientific">Pseudomonas tructae</name>
    <dbReference type="NCBI Taxonomy" id="2518644"/>
    <lineage>
        <taxon>Bacteria</taxon>
        <taxon>Pseudomonadati</taxon>
        <taxon>Pseudomonadota</taxon>
        <taxon>Gammaproteobacteria</taxon>
        <taxon>Pseudomonadales</taxon>
        <taxon>Pseudomonadaceae</taxon>
        <taxon>Pseudomonas</taxon>
    </lineage>
</organism>
<evidence type="ECO:0000313" key="1">
    <source>
        <dbReference type="EMBL" id="QBF25576.1"/>
    </source>
</evidence>
<evidence type="ECO:0000313" key="2">
    <source>
        <dbReference type="Proteomes" id="UP000291130"/>
    </source>
</evidence>
<reference evidence="1 2" key="1">
    <citation type="submission" date="2019-02" db="EMBL/GenBank/DDBJ databases">
        <title>Complete genome sequence of Pseudomonas sp. SNU WT1 isolated from rainbow trout.</title>
        <authorList>
            <person name="Oh W.T."/>
            <person name="Park S.C."/>
        </authorList>
    </citation>
    <scope>NUCLEOTIDE SEQUENCE [LARGE SCALE GENOMIC DNA]</scope>
    <source>
        <strain evidence="1 2">SNU WT1</strain>
    </source>
</reference>
<sequence>MDSLLPLNSTDLEQAIEAAGFETTEVPLRALYNPDTCPAHLLHQLAWAWSVDRWDETWPEAIKRSVIRSAFYVHAHKGTISALRRVVEPFGYLIEIAEWFNQQPEGAPGTFALKIGVSNGGISEESYRELSALLDDARPVSRHMTGLAISLESLGGFYVGGSVSEGDVLDVYPPVPREIEVAGLIGRGGREHTIDILDIAYG</sequence>
<dbReference type="KEGG" id="ptk:EXN22_07630"/>
<dbReference type="InterPro" id="IPR006521">
    <property type="entry name" value="Tail_protein_I"/>
</dbReference>
<proteinExistence type="predicted"/>
<gene>
    <name evidence="1" type="ORF">EXN22_07630</name>
</gene>
<dbReference type="EMBL" id="CP035952">
    <property type="protein sequence ID" value="QBF25576.1"/>
    <property type="molecule type" value="Genomic_DNA"/>
</dbReference>
<dbReference type="Pfam" id="PF09684">
    <property type="entry name" value="Tail_P2_I"/>
    <property type="match status" value="1"/>
</dbReference>
<dbReference type="AlphaFoldDB" id="A0A411MFJ1"/>
<accession>A0A411MFJ1</accession>